<dbReference type="AlphaFoldDB" id="A0A9W6M720"/>
<dbReference type="Gene3D" id="3.40.800.10">
    <property type="entry name" value="Ureohydrolase domain"/>
    <property type="match status" value="1"/>
</dbReference>
<dbReference type="Pfam" id="PF00491">
    <property type="entry name" value="Arginase"/>
    <property type="match status" value="1"/>
</dbReference>
<comment type="caution">
    <text evidence="5">The sequence shown here is derived from an EMBL/GenBank/DDBJ whole genome shotgun (WGS) entry which is preliminary data.</text>
</comment>
<dbReference type="SUPFAM" id="SSF52768">
    <property type="entry name" value="Arginase/deacetylase"/>
    <property type="match status" value="1"/>
</dbReference>
<dbReference type="PANTHER" id="PTHR43782:SF3">
    <property type="entry name" value="ARGINASE"/>
    <property type="match status" value="1"/>
</dbReference>
<dbReference type="EMBL" id="BSER01000011">
    <property type="protein sequence ID" value="GLJ96497.1"/>
    <property type="molecule type" value="Genomic_DNA"/>
</dbReference>
<dbReference type="CDD" id="cd09999">
    <property type="entry name" value="Arginase-like_1"/>
    <property type="match status" value="1"/>
</dbReference>
<dbReference type="GO" id="GO:0004053">
    <property type="term" value="F:arginase activity"/>
    <property type="evidence" value="ECO:0007669"/>
    <property type="project" value="TreeGrafter"/>
</dbReference>
<comment type="similarity">
    <text evidence="4">Belongs to the arginase family.</text>
</comment>
<dbReference type="GO" id="GO:0005829">
    <property type="term" value="C:cytosol"/>
    <property type="evidence" value="ECO:0007669"/>
    <property type="project" value="TreeGrafter"/>
</dbReference>
<gene>
    <name evidence="5" type="primary">rocF</name>
    <name evidence="5" type="ORF">GCM10017591_25600</name>
</gene>
<dbReference type="PANTHER" id="PTHR43782">
    <property type="entry name" value="ARGINASE"/>
    <property type="match status" value="1"/>
</dbReference>
<protein>
    <submittedName>
        <fullName evidence="5">Arginase</fullName>
    </submittedName>
</protein>
<evidence type="ECO:0000256" key="4">
    <source>
        <dbReference type="PROSITE-ProRule" id="PRU00742"/>
    </source>
</evidence>
<proteinExistence type="inferred from homology"/>
<reference evidence="5" key="2">
    <citation type="submission" date="2023-01" db="EMBL/GenBank/DDBJ databases">
        <authorList>
            <person name="Sun Q."/>
            <person name="Evtushenko L."/>
        </authorList>
    </citation>
    <scope>NUCLEOTIDE SEQUENCE</scope>
    <source>
        <strain evidence="5">VKM Ac-1940</strain>
    </source>
</reference>
<dbReference type="RefSeq" id="WP_204964238.1">
    <property type="nucleotide sequence ID" value="NZ_BAAAUR010000015.1"/>
</dbReference>
<dbReference type="Proteomes" id="UP001142291">
    <property type="component" value="Unassembled WGS sequence"/>
</dbReference>
<evidence type="ECO:0000313" key="5">
    <source>
        <dbReference type="EMBL" id="GLJ96497.1"/>
    </source>
</evidence>
<keyword evidence="2" id="KW-0378">Hydrolase</keyword>
<accession>A0A9W6M720</accession>
<organism evidence="5 6">
    <name type="scientific">Microbacterium dextranolyticum</name>
    <dbReference type="NCBI Taxonomy" id="36806"/>
    <lineage>
        <taxon>Bacteria</taxon>
        <taxon>Bacillati</taxon>
        <taxon>Actinomycetota</taxon>
        <taxon>Actinomycetes</taxon>
        <taxon>Micrococcales</taxon>
        <taxon>Microbacteriaceae</taxon>
        <taxon>Microbacterium</taxon>
    </lineage>
</organism>
<name>A0A9W6M720_9MICO</name>
<keyword evidence="1" id="KW-0479">Metal-binding</keyword>
<sequence length="293" mass="29361">MSRFLVVPQWQGSPAARAMLLVDGAEAIAGDLPRARTVRVEVPASAGESLDTGIRRFSALARSRDALLDALAAADSPATPGDDDADAGAPATADENVIVVGGDCGVAVPAIAHAASRHDRLAVVWFDAHGDLHTPETSPSGAFAGMALRAVVDDLPLGVAASGSGGIPSDRVVLAGARDLDVAEAVALTQLGLTHLAPDALEDPASLRSALEGTGATAVYIHVDLDVLDPAVIGGVADPVPFGLSLETLLAAIRTVRARLPLAGASLAGFAPASPAAAVDDLGTILRIVGALT</sequence>
<evidence type="ECO:0000256" key="1">
    <source>
        <dbReference type="ARBA" id="ARBA00022723"/>
    </source>
</evidence>
<keyword evidence="3" id="KW-0464">Manganese</keyword>
<dbReference type="GO" id="GO:0030145">
    <property type="term" value="F:manganese ion binding"/>
    <property type="evidence" value="ECO:0007669"/>
    <property type="project" value="TreeGrafter"/>
</dbReference>
<keyword evidence="6" id="KW-1185">Reference proteome</keyword>
<dbReference type="PROSITE" id="PS51409">
    <property type="entry name" value="ARGINASE_2"/>
    <property type="match status" value="1"/>
</dbReference>
<evidence type="ECO:0000256" key="2">
    <source>
        <dbReference type="ARBA" id="ARBA00022801"/>
    </source>
</evidence>
<dbReference type="InterPro" id="IPR006035">
    <property type="entry name" value="Ureohydrolase"/>
</dbReference>
<evidence type="ECO:0000256" key="3">
    <source>
        <dbReference type="ARBA" id="ARBA00023211"/>
    </source>
</evidence>
<dbReference type="PRINTS" id="PR00116">
    <property type="entry name" value="ARGINASE"/>
</dbReference>
<dbReference type="InterPro" id="IPR023696">
    <property type="entry name" value="Ureohydrolase_dom_sf"/>
</dbReference>
<reference evidence="5" key="1">
    <citation type="journal article" date="2014" name="Int. J. Syst. Evol. Microbiol.">
        <title>Complete genome sequence of Corynebacterium casei LMG S-19264T (=DSM 44701T), isolated from a smear-ripened cheese.</title>
        <authorList>
            <consortium name="US DOE Joint Genome Institute (JGI-PGF)"/>
            <person name="Walter F."/>
            <person name="Albersmeier A."/>
            <person name="Kalinowski J."/>
            <person name="Ruckert C."/>
        </authorList>
    </citation>
    <scope>NUCLEOTIDE SEQUENCE</scope>
    <source>
        <strain evidence="5">VKM Ac-1940</strain>
    </source>
</reference>
<evidence type="ECO:0000313" key="6">
    <source>
        <dbReference type="Proteomes" id="UP001142291"/>
    </source>
</evidence>